<sequence length="74" mass="8208">MQISGYLACKSDSVSSLLAYPTVKEAFRKSNSTLPSSSAVERLFSVASQVLSARRCRMSDETLDKLVFLQSRMK</sequence>
<dbReference type="OrthoDB" id="8772022at2759"/>
<dbReference type="GeneID" id="20217158"/>
<dbReference type="AlphaFoldDB" id="T1G7W1"/>
<reference evidence="3" key="3">
    <citation type="submission" date="2015-06" db="UniProtKB">
        <authorList>
            <consortium name="EnsemblMetazoa"/>
        </authorList>
    </citation>
    <scope>IDENTIFICATION</scope>
</reference>
<reference evidence="2 4" key="2">
    <citation type="journal article" date="2013" name="Nature">
        <title>Insights into bilaterian evolution from three spiralian genomes.</title>
        <authorList>
            <person name="Simakov O."/>
            <person name="Marletaz F."/>
            <person name="Cho S.J."/>
            <person name="Edsinger-Gonzales E."/>
            <person name="Havlak P."/>
            <person name="Hellsten U."/>
            <person name="Kuo D.H."/>
            <person name="Larsson T."/>
            <person name="Lv J."/>
            <person name="Arendt D."/>
            <person name="Savage R."/>
            <person name="Osoegawa K."/>
            <person name="de Jong P."/>
            <person name="Grimwood J."/>
            <person name="Chapman J.A."/>
            <person name="Shapiro H."/>
            <person name="Aerts A."/>
            <person name="Otillar R.P."/>
            <person name="Terry A.Y."/>
            <person name="Boore J.L."/>
            <person name="Grigoriev I.V."/>
            <person name="Lindberg D.R."/>
            <person name="Seaver E.C."/>
            <person name="Weisblat D.A."/>
            <person name="Putnam N.H."/>
            <person name="Rokhsar D.S."/>
        </authorList>
    </citation>
    <scope>NUCLEOTIDE SEQUENCE</scope>
</reference>
<dbReference type="CTD" id="20217158"/>
<evidence type="ECO:0000259" key="1">
    <source>
        <dbReference type="Pfam" id="PF05699"/>
    </source>
</evidence>
<dbReference type="SUPFAM" id="SSF53098">
    <property type="entry name" value="Ribonuclease H-like"/>
    <property type="match status" value="1"/>
</dbReference>
<feature type="domain" description="HAT C-terminal dimerisation" evidence="1">
    <location>
        <begin position="20"/>
        <end position="72"/>
    </location>
</feature>
<dbReference type="Proteomes" id="UP000015101">
    <property type="component" value="Unassembled WGS sequence"/>
</dbReference>
<dbReference type="EMBL" id="AMQM01008296">
    <property type="status" value="NOT_ANNOTATED_CDS"/>
    <property type="molecule type" value="Genomic_DNA"/>
</dbReference>
<dbReference type="InParanoid" id="T1G7W1"/>
<organism evidence="3 4">
    <name type="scientific">Helobdella robusta</name>
    <name type="common">Californian leech</name>
    <dbReference type="NCBI Taxonomy" id="6412"/>
    <lineage>
        <taxon>Eukaryota</taxon>
        <taxon>Metazoa</taxon>
        <taxon>Spiralia</taxon>
        <taxon>Lophotrochozoa</taxon>
        <taxon>Annelida</taxon>
        <taxon>Clitellata</taxon>
        <taxon>Hirudinea</taxon>
        <taxon>Rhynchobdellida</taxon>
        <taxon>Glossiphoniidae</taxon>
        <taxon>Helobdella</taxon>
    </lineage>
</organism>
<gene>
    <name evidence="3" type="primary">20217158</name>
    <name evidence="2" type="ORF">HELRODRAFT_90780</name>
</gene>
<dbReference type="EMBL" id="KB097747">
    <property type="protein sequence ID" value="ESN90813.1"/>
    <property type="molecule type" value="Genomic_DNA"/>
</dbReference>
<dbReference type="RefSeq" id="XP_009031104.1">
    <property type="nucleotide sequence ID" value="XM_009032856.1"/>
</dbReference>
<dbReference type="GO" id="GO:0046983">
    <property type="term" value="F:protein dimerization activity"/>
    <property type="evidence" value="ECO:0007669"/>
    <property type="project" value="InterPro"/>
</dbReference>
<reference evidence="4" key="1">
    <citation type="submission" date="2012-12" db="EMBL/GenBank/DDBJ databases">
        <authorList>
            <person name="Hellsten U."/>
            <person name="Grimwood J."/>
            <person name="Chapman J.A."/>
            <person name="Shapiro H."/>
            <person name="Aerts A."/>
            <person name="Otillar R.P."/>
            <person name="Terry A.Y."/>
            <person name="Boore J.L."/>
            <person name="Simakov O."/>
            <person name="Marletaz F."/>
            <person name="Cho S.-J."/>
            <person name="Edsinger-Gonzales E."/>
            <person name="Havlak P."/>
            <person name="Kuo D.-H."/>
            <person name="Larsson T."/>
            <person name="Lv J."/>
            <person name="Arendt D."/>
            <person name="Savage R."/>
            <person name="Osoegawa K."/>
            <person name="de Jong P."/>
            <person name="Lindberg D.R."/>
            <person name="Seaver E.C."/>
            <person name="Weisblat D.A."/>
            <person name="Putnam N.H."/>
            <person name="Grigoriev I.V."/>
            <person name="Rokhsar D.S."/>
        </authorList>
    </citation>
    <scope>NUCLEOTIDE SEQUENCE</scope>
</reference>
<dbReference type="eggNOG" id="ENOG502RWDE">
    <property type="taxonomic scope" value="Eukaryota"/>
</dbReference>
<dbReference type="Pfam" id="PF05699">
    <property type="entry name" value="Dimer_Tnp_hAT"/>
    <property type="match status" value="1"/>
</dbReference>
<evidence type="ECO:0000313" key="3">
    <source>
        <dbReference type="EnsemblMetazoa" id="HelroP90780"/>
    </source>
</evidence>
<protein>
    <recommendedName>
        <fullName evidence="1">HAT C-terminal dimerisation domain-containing protein</fullName>
    </recommendedName>
</protein>
<proteinExistence type="predicted"/>
<dbReference type="HOGENOM" id="CLU_198678_0_0_1"/>
<name>T1G7W1_HELRO</name>
<dbReference type="InterPro" id="IPR008906">
    <property type="entry name" value="HATC_C_dom"/>
</dbReference>
<accession>T1G7W1</accession>
<evidence type="ECO:0000313" key="4">
    <source>
        <dbReference type="Proteomes" id="UP000015101"/>
    </source>
</evidence>
<dbReference type="EnsemblMetazoa" id="HelroT90780">
    <property type="protein sequence ID" value="HelroP90780"/>
    <property type="gene ID" value="HelroG90780"/>
</dbReference>
<evidence type="ECO:0000313" key="2">
    <source>
        <dbReference type="EMBL" id="ESN90813.1"/>
    </source>
</evidence>
<keyword evidence="4" id="KW-1185">Reference proteome</keyword>
<dbReference type="KEGG" id="hro:HELRODRAFT_90780"/>
<dbReference type="InterPro" id="IPR012337">
    <property type="entry name" value="RNaseH-like_sf"/>
</dbReference>